<dbReference type="OrthoDB" id="3901094at2759"/>
<reference evidence="2" key="1">
    <citation type="journal article" date="2020" name="Stud. Mycol.">
        <title>101 Dothideomycetes genomes: a test case for predicting lifestyles and emergence of pathogens.</title>
        <authorList>
            <person name="Haridas S."/>
            <person name="Albert R."/>
            <person name="Binder M."/>
            <person name="Bloem J."/>
            <person name="Labutti K."/>
            <person name="Salamov A."/>
            <person name="Andreopoulos B."/>
            <person name="Baker S."/>
            <person name="Barry K."/>
            <person name="Bills G."/>
            <person name="Bluhm B."/>
            <person name="Cannon C."/>
            <person name="Castanera R."/>
            <person name="Culley D."/>
            <person name="Daum C."/>
            <person name="Ezra D."/>
            <person name="Gonzalez J."/>
            <person name="Henrissat B."/>
            <person name="Kuo A."/>
            <person name="Liang C."/>
            <person name="Lipzen A."/>
            <person name="Lutzoni F."/>
            <person name="Magnuson J."/>
            <person name="Mondo S."/>
            <person name="Nolan M."/>
            <person name="Ohm R."/>
            <person name="Pangilinan J."/>
            <person name="Park H.-J."/>
            <person name="Ramirez L."/>
            <person name="Alfaro M."/>
            <person name="Sun H."/>
            <person name="Tritt A."/>
            <person name="Yoshinaga Y."/>
            <person name="Zwiers L.-H."/>
            <person name="Turgeon B."/>
            <person name="Goodwin S."/>
            <person name="Spatafora J."/>
            <person name="Crous P."/>
            <person name="Grigoriev I."/>
        </authorList>
    </citation>
    <scope>NUCLEOTIDE SEQUENCE</scope>
    <source>
        <strain evidence="2">ATCC 74209</strain>
    </source>
</reference>
<evidence type="ECO:0008006" key="4">
    <source>
        <dbReference type="Google" id="ProtNLM"/>
    </source>
</evidence>
<evidence type="ECO:0000313" key="2">
    <source>
        <dbReference type="EMBL" id="KAF2195954.1"/>
    </source>
</evidence>
<evidence type="ECO:0000313" key="3">
    <source>
        <dbReference type="Proteomes" id="UP000799536"/>
    </source>
</evidence>
<dbReference type="AlphaFoldDB" id="A0A9P4MKI2"/>
<dbReference type="Proteomes" id="UP000799536">
    <property type="component" value="Unassembled WGS sequence"/>
</dbReference>
<accession>A0A9P4MKI2</accession>
<comment type="caution">
    <text evidence="2">The sequence shown here is derived from an EMBL/GenBank/DDBJ whole genome shotgun (WGS) entry which is preliminary data.</text>
</comment>
<organism evidence="2 3">
    <name type="scientific">Delitschia confertaspora ATCC 74209</name>
    <dbReference type="NCBI Taxonomy" id="1513339"/>
    <lineage>
        <taxon>Eukaryota</taxon>
        <taxon>Fungi</taxon>
        <taxon>Dikarya</taxon>
        <taxon>Ascomycota</taxon>
        <taxon>Pezizomycotina</taxon>
        <taxon>Dothideomycetes</taxon>
        <taxon>Pleosporomycetidae</taxon>
        <taxon>Pleosporales</taxon>
        <taxon>Delitschiaceae</taxon>
        <taxon>Delitschia</taxon>
    </lineage>
</organism>
<name>A0A9P4MKI2_9PLEO</name>
<proteinExistence type="predicted"/>
<gene>
    <name evidence="2" type="ORF">GQ43DRAFT_291739</name>
</gene>
<sequence length="277" mass="30794">MIYGMVIIQLYDSIFKLNCPVRTLVSQTIILSAHERRTTCQSLPLPRYGRSTTRQMPPMHKKQNPLTSGPTSLYNMSSKVPNFLLSHQSPPSVDQANRRRRIDFRICSFDQTPSAETRVIAIVEGKGANNAAPSAIEEVEGQAYQASQAYLQAHQEVAFIYSYTLVGTRARIWRCAEMGTFWQCLHGDPSGQPVLTNYIDADSPNASTLRNLFQQAVSQPPGRIAPQVAHVAQATQAAPVAQATQVAQVPPNGWYPVSDGTGRRRYFKDGAWTQHYT</sequence>
<feature type="region of interest" description="Disordered" evidence="1">
    <location>
        <begin position="43"/>
        <end position="68"/>
    </location>
</feature>
<evidence type="ECO:0000256" key="1">
    <source>
        <dbReference type="SAM" id="MobiDB-lite"/>
    </source>
</evidence>
<dbReference type="EMBL" id="ML994565">
    <property type="protein sequence ID" value="KAF2195954.1"/>
    <property type="molecule type" value="Genomic_DNA"/>
</dbReference>
<keyword evidence="3" id="KW-1185">Reference proteome</keyword>
<protein>
    <recommendedName>
        <fullName evidence="4">DUF2510 domain-containing protein</fullName>
    </recommendedName>
</protein>